<dbReference type="InterPro" id="IPR011989">
    <property type="entry name" value="ARM-like"/>
</dbReference>
<dbReference type="EMBL" id="BNCO01000020">
    <property type="protein sequence ID" value="GIL55054.1"/>
    <property type="molecule type" value="Genomic_DNA"/>
</dbReference>
<sequence>MSAKPQSSSRLQKLLNLLDTGTSDATRKAAAKQLSEIARAHPDQLLSTIQKVHVYLYNKSWETRVAAGEALAFLADIFEHHTPDDLRWQALACGVSEEALNMAEGPQMPLSFANFSLQQVLERGTPLGASGGQEFDLVLEPGLTPKARLAAQREVLKKRLGLDRDMGLDADALFNDEDLEAAEEVCSGDTTTRYSQPHARGAATCSGGSQKAQQVAAQELLRSMDVEKLSARERNRLKRKAKALGRSDSLRPGEPIAATGQHQPGAAPGVGRHKVCSGIRTGPESPRDGDGSLGGSNGEDGAAVGTGGSTAAAAVAAVEVGDDEVQQVSEGGWPFQRLGDQIVVDSLDPVWEVRHGAVLALRELLRGHAAVAGVEAPLDGVPSGWAVPGGQGKRSLGAVSASQVAAARAANQRWLEDCVVHLLCVLALDRFGDYGSDQVTAPVRETAAQALGMALTTLDAISVRTVAAMLRELQGQNDWRVRYGGFCGLKYMLAARMDLAPDLLPEALPLLRRGLADPDDDVRAACADALVPVAGALGVVGTQAVAELRLQLWDLLPQLSDLSAATNSVMSLLAHLYGRGPGAAAATDELTALVPRLFPFVRHTLSTVRASVMQCLERMLAPPVPTAAVEEAVDPASAVAIPLPPPAWLQPLLPALVQLVFQNVMMEGEQRVLDASVRVWRLLVRCAAPATLCEAMAPEQFRALMALGSTQVR</sequence>
<protein>
    <recommendedName>
        <fullName evidence="5">Mot1 central domain-containing protein</fullName>
    </recommendedName>
</protein>
<gene>
    <name evidence="3" type="ORF">Vafri_10704</name>
</gene>
<dbReference type="GO" id="GO:0017025">
    <property type="term" value="F:TBP-class protein binding"/>
    <property type="evidence" value="ECO:0007669"/>
    <property type="project" value="InterPro"/>
</dbReference>
<dbReference type="Proteomes" id="UP000747399">
    <property type="component" value="Unassembled WGS sequence"/>
</dbReference>
<comment type="caution">
    <text evidence="3">The sequence shown here is derived from an EMBL/GenBank/DDBJ whole genome shotgun (WGS) entry which is preliminary data.</text>
</comment>
<dbReference type="PANTHER" id="PTHR36498">
    <property type="entry name" value="TATA-BINDING PROTEIN-ASSOCIATED FACTOR 172"/>
    <property type="match status" value="1"/>
</dbReference>
<feature type="region of interest" description="Disordered" evidence="2">
    <location>
        <begin position="231"/>
        <end position="306"/>
    </location>
</feature>
<evidence type="ECO:0000256" key="1">
    <source>
        <dbReference type="PROSITE-ProRule" id="PRU00103"/>
    </source>
</evidence>
<dbReference type="Gene3D" id="1.25.10.10">
    <property type="entry name" value="Leucine-rich Repeat Variant"/>
    <property type="match status" value="2"/>
</dbReference>
<dbReference type="SUPFAM" id="SSF48371">
    <property type="entry name" value="ARM repeat"/>
    <property type="match status" value="1"/>
</dbReference>
<reference evidence="3" key="1">
    <citation type="journal article" date="2021" name="Proc. Natl. Acad. Sci. U.S.A.">
        <title>Three genomes in the algal genus Volvox reveal the fate of a haploid sex-determining region after a transition to homothallism.</title>
        <authorList>
            <person name="Yamamoto K."/>
            <person name="Hamaji T."/>
            <person name="Kawai-Toyooka H."/>
            <person name="Matsuzaki R."/>
            <person name="Takahashi F."/>
            <person name="Nishimura Y."/>
            <person name="Kawachi M."/>
            <person name="Noguchi H."/>
            <person name="Minakuchi Y."/>
            <person name="Umen J.G."/>
            <person name="Toyoda A."/>
            <person name="Nozaki H."/>
        </authorList>
    </citation>
    <scope>NUCLEOTIDE SEQUENCE</scope>
    <source>
        <strain evidence="3">NIES-3780</strain>
    </source>
</reference>
<proteinExistence type="predicted"/>
<evidence type="ECO:0000313" key="3">
    <source>
        <dbReference type="EMBL" id="GIL55054.1"/>
    </source>
</evidence>
<evidence type="ECO:0000256" key="2">
    <source>
        <dbReference type="SAM" id="MobiDB-lite"/>
    </source>
</evidence>
<dbReference type="AlphaFoldDB" id="A0A8J4BAT6"/>
<keyword evidence="4" id="KW-1185">Reference proteome</keyword>
<dbReference type="InterPro" id="IPR044972">
    <property type="entry name" value="Mot1"/>
</dbReference>
<accession>A0A8J4BAT6</accession>
<name>A0A8J4BAT6_9CHLO</name>
<dbReference type="InterPro" id="IPR021133">
    <property type="entry name" value="HEAT_type_2"/>
</dbReference>
<feature type="compositionally biased region" description="Gly residues" evidence="2">
    <location>
        <begin position="291"/>
        <end position="306"/>
    </location>
</feature>
<evidence type="ECO:0000313" key="4">
    <source>
        <dbReference type="Proteomes" id="UP000747399"/>
    </source>
</evidence>
<dbReference type="InterPro" id="IPR016024">
    <property type="entry name" value="ARM-type_fold"/>
</dbReference>
<dbReference type="Pfam" id="PF13513">
    <property type="entry name" value="HEAT_EZ"/>
    <property type="match status" value="1"/>
</dbReference>
<dbReference type="PROSITE" id="PS50077">
    <property type="entry name" value="HEAT_REPEAT"/>
    <property type="match status" value="1"/>
</dbReference>
<dbReference type="GO" id="GO:0016887">
    <property type="term" value="F:ATP hydrolysis activity"/>
    <property type="evidence" value="ECO:0007669"/>
    <property type="project" value="InterPro"/>
</dbReference>
<organism evidence="3 4">
    <name type="scientific">Volvox africanus</name>
    <dbReference type="NCBI Taxonomy" id="51714"/>
    <lineage>
        <taxon>Eukaryota</taxon>
        <taxon>Viridiplantae</taxon>
        <taxon>Chlorophyta</taxon>
        <taxon>core chlorophytes</taxon>
        <taxon>Chlorophyceae</taxon>
        <taxon>CS clade</taxon>
        <taxon>Chlamydomonadales</taxon>
        <taxon>Volvocaceae</taxon>
        <taxon>Volvox</taxon>
    </lineage>
</organism>
<feature type="repeat" description="HEAT" evidence="1">
    <location>
        <begin position="507"/>
        <end position="544"/>
    </location>
</feature>
<dbReference type="GO" id="GO:0003677">
    <property type="term" value="F:DNA binding"/>
    <property type="evidence" value="ECO:0007669"/>
    <property type="project" value="InterPro"/>
</dbReference>
<evidence type="ECO:0008006" key="5">
    <source>
        <dbReference type="Google" id="ProtNLM"/>
    </source>
</evidence>
<dbReference type="PANTHER" id="PTHR36498:SF1">
    <property type="entry name" value="TATA-BINDING PROTEIN-ASSOCIATED FACTOR 172"/>
    <property type="match status" value="1"/>
</dbReference>